<reference evidence="14" key="1">
    <citation type="submission" date="2020-10" db="EMBL/GenBank/DDBJ databases">
        <authorList>
            <person name="Gilroy R."/>
        </authorList>
    </citation>
    <scope>NUCLEOTIDE SEQUENCE</scope>
    <source>
        <strain evidence="14">F1-3629</strain>
    </source>
</reference>
<evidence type="ECO:0000313" key="14">
    <source>
        <dbReference type="EMBL" id="MBO8454749.1"/>
    </source>
</evidence>
<evidence type="ECO:0000256" key="12">
    <source>
        <dbReference type="ARBA" id="ARBA00029757"/>
    </source>
</evidence>
<evidence type="ECO:0000256" key="6">
    <source>
        <dbReference type="ARBA" id="ARBA00022556"/>
    </source>
</evidence>
<keyword evidence="9 13" id="KW-0418">Kinase</keyword>
<keyword evidence="10 13" id="KW-0067">ATP-binding</keyword>
<dbReference type="NCBIfam" id="TIGR00682">
    <property type="entry name" value="lpxK"/>
    <property type="match status" value="1"/>
</dbReference>
<organism evidence="14 15">
    <name type="scientific">Candidatus Cryptobacteroides gallistercoris</name>
    <dbReference type="NCBI Taxonomy" id="2840765"/>
    <lineage>
        <taxon>Bacteria</taxon>
        <taxon>Pseudomonadati</taxon>
        <taxon>Bacteroidota</taxon>
        <taxon>Bacteroidia</taxon>
        <taxon>Bacteroidales</taxon>
        <taxon>Candidatus Cryptobacteroides</taxon>
    </lineage>
</organism>
<evidence type="ECO:0000256" key="11">
    <source>
        <dbReference type="ARBA" id="ARBA00023098"/>
    </source>
</evidence>
<dbReference type="GO" id="GO:0009029">
    <property type="term" value="F:lipid-A 4'-kinase activity"/>
    <property type="evidence" value="ECO:0007669"/>
    <property type="project" value="UniProtKB-UniRule"/>
</dbReference>
<dbReference type="EC" id="2.7.1.130" evidence="3 13"/>
<evidence type="ECO:0000256" key="4">
    <source>
        <dbReference type="ARBA" id="ARBA00016436"/>
    </source>
</evidence>
<evidence type="ECO:0000256" key="3">
    <source>
        <dbReference type="ARBA" id="ARBA00012071"/>
    </source>
</evidence>
<dbReference type="Pfam" id="PF02606">
    <property type="entry name" value="LpxK"/>
    <property type="match status" value="1"/>
</dbReference>
<dbReference type="PANTHER" id="PTHR42724:SF1">
    <property type="entry name" value="TETRAACYLDISACCHARIDE 4'-KINASE, MITOCHONDRIAL-RELATED"/>
    <property type="match status" value="1"/>
</dbReference>
<reference evidence="14" key="2">
    <citation type="journal article" date="2021" name="PeerJ">
        <title>Extensive microbial diversity within the chicken gut microbiome revealed by metagenomics and culture.</title>
        <authorList>
            <person name="Gilroy R."/>
            <person name="Ravi A."/>
            <person name="Getino M."/>
            <person name="Pursley I."/>
            <person name="Horton D.L."/>
            <person name="Alikhan N.F."/>
            <person name="Baker D."/>
            <person name="Gharbi K."/>
            <person name="Hall N."/>
            <person name="Watson M."/>
            <person name="Adriaenssens E.M."/>
            <person name="Foster-Nyarko E."/>
            <person name="Jarju S."/>
            <person name="Secka A."/>
            <person name="Antonio M."/>
            <person name="Oren A."/>
            <person name="Chaudhuri R.R."/>
            <person name="La Ragione R."/>
            <person name="Hildebrand F."/>
            <person name="Pallen M.J."/>
        </authorList>
    </citation>
    <scope>NUCLEOTIDE SEQUENCE</scope>
    <source>
        <strain evidence="14">F1-3629</strain>
    </source>
</reference>
<comment type="pathway">
    <text evidence="2 13">Glycolipid biosynthesis; lipid IV(A) biosynthesis; lipid IV(A) from (3R)-3-hydroxytetradecanoyl-[acyl-carrier-protein] and UDP-N-acetyl-alpha-D-glucosamine: step 6/6.</text>
</comment>
<comment type="function">
    <text evidence="1 13">Transfers the gamma-phosphate of ATP to the 4'-position of a tetraacyldisaccharide 1-phosphate intermediate (termed DS-1-P) to form tetraacyldisaccharide 1,4'-bis-phosphate (lipid IVA).</text>
</comment>
<sequence length="390" mass="43878">MLDQILLAPYYIALKIRHALYDSGIRKVHSAEIPAISVGNVTVGGTGKTPHTEMLIRLLSGHTRWAGSSLAVLSRGYRRKSRGFQQVMAEPAADGNGIRCTLSAFFGDEPLQIKRKFPGITVAVDKNRVEGCDFLRHPEKLAASKKGRKCIFKDFRPADLVILDDAFQYRALSPSVSIVLVNYNRPVSRDHLIPAGRLRDLPERLRKADILIVTKCPYYMENEEKAEWAADLGVREYDPETCTGTAPDGKRQALFFTTVRYDTLAPVFKEGDQRYAYAKQAIMFTGIADDTPLMRFLSDSYKIMRQLSFGDHHEFSAGDISSLKKLAGEYPTAIIVTTEKDSQRLTDMQKMPSVLKERMFYAPIKADFLTPEEEIRFIEVLDSLLPSQTA</sequence>
<evidence type="ECO:0000256" key="5">
    <source>
        <dbReference type="ARBA" id="ARBA00022516"/>
    </source>
</evidence>
<name>A0A940IH98_9BACT</name>
<dbReference type="HAMAP" id="MF_00409">
    <property type="entry name" value="LpxK"/>
    <property type="match status" value="1"/>
</dbReference>
<keyword evidence="11 13" id="KW-0443">Lipid metabolism</keyword>
<evidence type="ECO:0000313" key="15">
    <source>
        <dbReference type="Proteomes" id="UP000771749"/>
    </source>
</evidence>
<keyword evidence="5 13" id="KW-0444">Lipid biosynthesis</keyword>
<evidence type="ECO:0000256" key="7">
    <source>
        <dbReference type="ARBA" id="ARBA00022679"/>
    </source>
</evidence>
<dbReference type="Proteomes" id="UP000771749">
    <property type="component" value="Unassembled WGS sequence"/>
</dbReference>
<keyword evidence="6 13" id="KW-0441">Lipid A biosynthesis</keyword>
<evidence type="ECO:0000256" key="8">
    <source>
        <dbReference type="ARBA" id="ARBA00022741"/>
    </source>
</evidence>
<comment type="similarity">
    <text evidence="13">Belongs to the LpxK family.</text>
</comment>
<dbReference type="GO" id="GO:0009245">
    <property type="term" value="P:lipid A biosynthetic process"/>
    <property type="evidence" value="ECO:0007669"/>
    <property type="project" value="UniProtKB-UniRule"/>
</dbReference>
<evidence type="ECO:0000256" key="10">
    <source>
        <dbReference type="ARBA" id="ARBA00022840"/>
    </source>
</evidence>
<accession>A0A940IH98</accession>
<evidence type="ECO:0000256" key="9">
    <source>
        <dbReference type="ARBA" id="ARBA00022777"/>
    </source>
</evidence>
<feature type="binding site" evidence="13">
    <location>
        <begin position="42"/>
        <end position="49"/>
    </location>
    <ligand>
        <name>ATP</name>
        <dbReference type="ChEBI" id="CHEBI:30616"/>
    </ligand>
</feature>
<keyword evidence="8 13" id="KW-0547">Nucleotide-binding</keyword>
<dbReference type="AlphaFoldDB" id="A0A940IH98"/>
<dbReference type="EMBL" id="JADIMJ010000130">
    <property type="protein sequence ID" value="MBO8454749.1"/>
    <property type="molecule type" value="Genomic_DNA"/>
</dbReference>
<dbReference type="GO" id="GO:0005886">
    <property type="term" value="C:plasma membrane"/>
    <property type="evidence" value="ECO:0007669"/>
    <property type="project" value="TreeGrafter"/>
</dbReference>
<dbReference type="PANTHER" id="PTHR42724">
    <property type="entry name" value="TETRAACYLDISACCHARIDE 4'-KINASE"/>
    <property type="match status" value="1"/>
</dbReference>
<evidence type="ECO:0000256" key="13">
    <source>
        <dbReference type="HAMAP-Rule" id="MF_00409"/>
    </source>
</evidence>
<gene>
    <name evidence="13 14" type="primary">lpxK</name>
    <name evidence="14" type="ORF">IAC07_08530</name>
</gene>
<comment type="catalytic activity">
    <reaction evidence="13">
        <text>a lipid A disaccharide + ATP = a lipid IVA + ADP + H(+)</text>
        <dbReference type="Rhea" id="RHEA:67840"/>
        <dbReference type="ChEBI" id="CHEBI:15378"/>
        <dbReference type="ChEBI" id="CHEBI:30616"/>
        <dbReference type="ChEBI" id="CHEBI:176343"/>
        <dbReference type="ChEBI" id="CHEBI:176425"/>
        <dbReference type="ChEBI" id="CHEBI:456216"/>
        <dbReference type="EC" id="2.7.1.130"/>
    </reaction>
</comment>
<keyword evidence="7 13" id="KW-0808">Transferase</keyword>
<dbReference type="InterPro" id="IPR003758">
    <property type="entry name" value="LpxK"/>
</dbReference>
<dbReference type="GO" id="GO:0009244">
    <property type="term" value="P:lipopolysaccharide core region biosynthetic process"/>
    <property type="evidence" value="ECO:0007669"/>
    <property type="project" value="TreeGrafter"/>
</dbReference>
<dbReference type="GO" id="GO:0005524">
    <property type="term" value="F:ATP binding"/>
    <property type="evidence" value="ECO:0007669"/>
    <property type="project" value="UniProtKB-UniRule"/>
</dbReference>
<evidence type="ECO:0000256" key="2">
    <source>
        <dbReference type="ARBA" id="ARBA00004870"/>
    </source>
</evidence>
<proteinExistence type="inferred from homology"/>
<protein>
    <recommendedName>
        <fullName evidence="4 13">Tetraacyldisaccharide 4'-kinase</fullName>
        <ecNumber evidence="3 13">2.7.1.130</ecNumber>
    </recommendedName>
    <alternativeName>
        <fullName evidence="12 13">Lipid A 4'-kinase</fullName>
    </alternativeName>
</protein>
<evidence type="ECO:0000256" key="1">
    <source>
        <dbReference type="ARBA" id="ARBA00002274"/>
    </source>
</evidence>
<comment type="caution">
    <text evidence="14">The sequence shown here is derived from an EMBL/GenBank/DDBJ whole genome shotgun (WGS) entry which is preliminary data.</text>
</comment>